<feature type="compositionally biased region" description="Low complexity" evidence="1">
    <location>
        <begin position="162"/>
        <end position="186"/>
    </location>
</feature>
<evidence type="ECO:0000313" key="3">
    <source>
        <dbReference type="Proteomes" id="UP001218218"/>
    </source>
</evidence>
<sequence length="601" mass="65210">MSPNLSERHHEHMKMESSVRELRFPPARVGALPPGITFAAGSREGSIGTASCVKGTASCSLQPLSAYARPRTLAPVTLAPGSPASSPSPRRSLLPFPLRAIRSSTSAACTSTPATRLEPAIITIPAPACEQLDAPKPHRTSVRLSRAFTISARAPPPPSPPIVTSSSASSSRPAAAPRTPSPTASPRLPPRTPVPTDADDFATDLSSFTSTSNSSTSLAALLSPPPQFAFGFPLAGVPSDVEDGDKGENGDVWEEVELEEMEVEAELACADEEEREDGFDEVPLPPPPPCALLHPLRTRRHRLAQDPLLTQRAAPLPAPQPQEARIVQILLQILRTRLDSTSMALYADHRPHARPMGSATVLPPRRKQRKLPVADVQVQQLFTVVRHPPATPSVLAWVSLDMFSTSFSPVPMSPAMPSGQWEAYPSSPPPAPTLRPVGVASTSRSEALYVAYTTQRSPRRPPARLERVERERVVLAVSGCQQQQRLLRFGVCPERVREHDEWGERGAEEEADPDRNVFAVSRFWSAHHIALASPVPLVFYALHARHVCTTILSIVHPTLTLLLAHLIHGCRAGSRFPCEAREYHVMLRRRLVGTRQGGSGR</sequence>
<accession>A0AAD6ZPX1</accession>
<name>A0AAD6ZPX1_9AGAR</name>
<comment type="caution">
    <text evidence="2">The sequence shown here is derived from an EMBL/GenBank/DDBJ whole genome shotgun (WGS) entry which is preliminary data.</text>
</comment>
<gene>
    <name evidence="2" type="ORF">DFH08DRAFT_1083715</name>
</gene>
<evidence type="ECO:0000313" key="2">
    <source>
        <dbReference type="EMBL" id="KAJ7333216.1"/>
    </source>
</evidence>
<protein>
    <submittedName>
        <fullName evidence="2">Uncharacterized protein</fullName>
    </submittedName>
</protein>
<reference evidence="2" key="1">
    <citation type="submission" date="2023-03" db="EMBL/GenBank/DDBJ databases">
        <title>Massive genome expansion in bonnet fungi (Mycena s.s.) driven by repeated elements and novel gene families across ecological guilds.</title>
        <authorList>
            <consortium name="Lawrence Berkeley National Laboratory"/>
            <person name="Harder C.B."/>
            <person name="Miyauchi S."/>
            <person name="Viragh M."/>
            <person name="Kuo A."/>
            <person name="Thoen E."/>
            <person name="Andreopoulos B."/>
            <person name="Lu D."/>
            <person name="Skrede I."/>
            <person name="Drula E."/>
            <person name="Henrissat B."/>
            <person name="Morin E."/>
            <person name="Kohler A."/>
            <person name="Barry K."/>
            <person name="LaButti K."/>
            <person name="Morin E."/>
            <person name="Salamov A."/>
            <person name="Lipzen A."/>
            <person name="Mereny Z."/>
            <person name="Hegedus B."/>
            <person name="Baldrian P."/>
            <person name="Stursova M."/>
            <person name="Weitz H."/>
            <person name="Taylor A."/>
            <person name="Grigoriev I.V."/>
            <person name="Nagy L.G."/>
            <person name="Martin F."/>
            <person name="Kauserud H."/>
        </authorList>
    </citation>
    <scope>NUCLEOTIDE SEQUENCE</scope>
    <source>
        <strain evidence="2">CBHHK002</strain>
    </source>
</reference>
<feature type="region of interest" description="Disordered" evidence="1">
    <location>
        <begin position="148"/>
        <end position="212"/>
    </location>
</feature>
<dbReference type="AlphaFoldDB" id="A0AAD6ZPX1"/>
<dbReference type="EMBL" id="JARIHO010000034">
    <property type="protein sequence ID" value="KAJ7333216.1"/>
    <property type="molecule type" value="Genomic_DNA"/>
</dbReference>
<organism evidence="2 3">
    <name type="scientific">Mycena albidolilacea</name>
    <dbReference type="NCBI Taxonomy" id="1033008"/>
    <lineage>
        <taxon>Eukaryota</taxon>
        <taxon>Fungi</taxon>
        <taxon>Dikarya</taxon>
        <taxon>Basidiomycota</taxon>
        <taxon>Agaricomycotina</taxon>
        <taxon>Agaricomycetes</taxon>
        <taxon>Agaricomycetidae</taxon>
        <taxon>Agaricales</taxon>
        <taxon>Marasmiineae</taxon>
        <taxon>Mycenaceae</taxon>
        <taxon>Mycena</taxon>
    </lineage>
</organism>
<keyword evidence="3" id="KW-1185">Reference proteome</keyword>
<proteinExistence type="predicted"/>
<dbReference type="Proteomes" id="UP001218218">
    <property type="component" value="Unassembled WGS sequence"/>
</dbReference>
<evidence type="ECO:0000256" key="1">
    <source>
        <dbReference type="SAM" id="MobiDB-lite"/>
    </source>
</evidence>